<evidence type="ECO:0000313" key="10">
    <source>
        <dbReference type="EMBL" id="KAJ6401887.1"/>
    </source>
</evidence>
<evidence type="ECO:0000256" key="7">
    <source>
        <dbReference type="ARBA" id="ARBA00023033"/>
    </source>
</evidence>
<dbReference type="GO" id="GO:0005506">
    <property type="term" value="F:iron ion binding"/>
    <property type="evidence" value="ECO:0007669"/>
    <property type="project" value="InterPro"/>
</dbReference>
<dbReference type="SUPFAM" id="SSF48264">
    <property type="entry name" value="Cytochrome P450"/>
    <property type="match status" value="1"/>
</dbReference>
<keyword evidence="6 8" id="KW-0408">Iron</keyword>
<evidence type="ECO:0000256" key="2">
    <source>
        <dbReference type="ARBA" id="ARBA00010617"/>
    </source>
</evidence>
<keyword evidence="5 9" id="KW-0560">Oxidoreductase</keyword>
<evidence type="ECO:0000313" key="11">
    <source>
        <dbReference type="Proteomes" id="UP001162972"/>
    </source>
</evidence>
<keyword evidence="11" id="KW-1185">Reference proteome</keyword>
<evidence type="ECO:0000256" key="1">
    <source>
        <dbReference type="ARBA" id="ARBA00001971"/>
    </source>
</evidence>
<dbReference type="InterPro" id="IPR002403">
    <property type="entry name" value="Cyt_P450_E_grp-IV"/>
</dbReference>
<feature type="binding site" description="axial binding residue" evidence="8">
    <location>
        <position position="167"/>
    </location>
    <ligand>
        <name>heme</name>
        <dbReference type="ChEBI" id="CHEBI:30413"/>
    </ligand>
    <ligandPart>
        <name>Fe</name>
        <dbReference type="ChEBI" id="CHEBI:18248"/>
    </ligandPart>
</feature>
<dbReference type="Pfam" id="PF00067">
    <property type="entry name" value="p450"/>
    <property type="match status" value="1"/>
</dbReference>
<dbReference type="InterPro" id="IPR001128">
    <property type="entry name" value="Cyt_P450"/>
</dbReference>
<accession>A0AAD6JC33</accession>
<dbReference type="PRINTS" id="PR00465">
    <property type="entry name" value="EP450IV"/>
</dbReference>
<dbReference type="PROSITE" id="PS00086">
    <property type="entry name" value="CYTOCHROME_P450"/>
    <property type="match status" value="1"/>
</dbReference>
<comment type="caution">
    <text evidence="10">The sequence shown here is derived from an EMBL/GenBank/DDBJ whole genome shotgun (WGS) entry which is preliminary data.</text>
</comment>
<dbReference type="GO" id="GO:0020037">
    <property type="term" value="F:heme binding"/>
    <property type="evidence" value="ECO:0007669"/>
    <property type="project" value="InterPro"/>
</dbReference>
<dbReference type="Gene3D" id="1.10.630.10">
    <property type="entry name" value="Cytochrome P450"/>
    <property type="match status" value="1"/>
</dbReference>
<sequence length="221" mass="25286">MLMTTPKLPDFLPILAPLFRNKMKEAKELREKQMECLVPLIRNRRAFVEKGEDPDSEMGNMGWSKKRILKRMPYLGAIVKETFRRHPPSHFLLSHATTKETQLAGYTIPADVNVEFYTAWLTEDPDMWKDPGEFVPERFLEGDGVGVDITGTRRVKMMPFGAGRRICPAWSLGVLHVNMFLARMVHAFKWLPCPTAPPDPTETFAFTVVMKNPLKAVILSR</sequence>
<dbReference type="AlphaFoldDB" id="A0AAD6JC33"/>
<dbReference type="GO" id="GO:0004497">
    <property type="term" value="F:monooxygenase activity"/>
    <property type="evidence" value="ECO:0007669"/>
    <property type="project" value="UniProtKB-KW"/>
</dbReference>
<organism evidence="10 11">
    <name type="scientific">Salix udensis</name>
    <dbReference type="NCBI Taxonomy" id="889485"/>
    <lineage>
        <taxon>Eukaryota</taxon>
        <taxon>Viridiplantae</taxon>
        <taxon>Streptophyta</taxon>
        <taxon>Embryophyta</taxon>
        <taxon>Tracheophyta</taxon>
        <taxon>Spermatophyta</taxon>
        <taxon>Magnoliopsida</taxon>
        <taxon>eudicotyledons</taxon>
        <taxon>Gunneridae</taxon>
        <taxon>Pentapetalae</taxon>
        <taxon>rosids</taxon>
        <taxon>fabids</taxon>
        <taxon>Malpighiales</taxon>
        <taxon>Salicaceae</taxon>
        <taxon>Saliceae</taxon>
        <taxon>Salix</taxon>
    </lineage>
</organism>
<dbReference type="PANTHER" id="PTHR47944:SF19">
    <property type="entry name" value="CYTOCHROME P450 77A4"/>
    <property type="match status" value="1"/>
</dbReference>
<keyword evidence="3 8" id="KW-0349">Heme</keyword>
<comment type="cofactor">
    <cofactor evidence="1 8">
        <name>heme</name>
        <dbReference type="ChEBI" id="CHEBI:30413"/>
    </cofactor>
</comment>
<keyword evidence="7 9" id="KW-0503">Monooxygenase</keyword>
<evidence type="ECO:0000256" key="8">
    <source>
        <dbReference type="PIRSR" id="PIRSR602403-1"/>
    </source>
</evidence>
<evidence type="ECO:0000256" key="6">
    <source>
        <dbReference type="ARBA" id="ARBA00023004"/>
    </source>
</evidence>
<protein>
    <submittedName>
        <fullName evidence="10">Uncharacterized protein</fullName>
    </submittedName>
</protein>
<dbReference type="InterPro" id="IPR036396">
    <property type="entry name" value="Cyt_P450_sf"/>
</dbReference>
<proteinExistence type="inferred from homology"/>
<dbReference type="PANTHER" id="PTHR47944">
    <property type="entry name" value="CYTOCHROME P450 98A9"/>
    <property type="match status" value="1"/>
</dbReference>
<dbReference type="InterPro" id="IPR017972">
    <property type="entry name" value="Cyt_P450_CS"/>
</dbReference>
<evidence type="ECO:0000256" key="9">
    <source>
        <dbReference type="RuleBase" id="RU000461"/>
    </source>
</evidence>
<name>A0AAD6JC33_9ROSI</name>
<gene>
    <name evidence="10" type="ORF">OIU84_014044</name>
</gene>
<reference evidence="10 11" key="1">
    <citation type="journal article" date="2023" name="Int. J. Mol. Sci.">
        <title>De Novo Assembly and Annotation of 11 Diverse Shrub Willow (Salix) Genomes Reveals Novel Gene Organization in Sex-Linked Regions.</title>
        <authorList>
            <person name="Hyden B."/>
            <person name="Feng K."/>
            <person name="Yates T.B."/>
            <person name="Jawdy S."/>
            <person name="Cereghino C."/>
            <person name="Smart L.B."/>
            <person name="Muchero W."/>
        </authorList>
    </citation>
    <scope>NUCLEOTIDE SEQUENCE [LARGE SCALE GENOMIC DNA]</scope>
    <source>
        <tissue evidence="10">Shoot tip</tissue>
    </source>
</reference>
<keyword evidence="4 8" id="KW-0479">Metal-binding</keyword>
<evidence type="ECO:0000256" key="4">
    <source>
        <dbReference type="ARBA" id="ARBA00022723"/>
    </source>
</evidence>
<evidence type="ECO:0000256" key="5">
    <source>
        <dbReference type="ARBA" id="ARBA00023002"/>
    </source>
</evidence>
<dbReference type="GO" id="GO:0016705">
    <property type="term" value="F:oxidoreductase activity, acting on paired donors, with incorporation or reduction of molecular oxygen"/>
    <property type="evidence" value="ECO:0007669"/>
    <property type="project" value="InterPro"/>
</dbReference>
<dbReference type="Proteomes" id="UP001162972">
    <property type="component" value="Chromosome 4"/>
</dbReference>
<dbReference type="EMBL" id="JAPFFJ010000018">
    <property type="protein sequence ID" value="KAJ6401887.1"/>
    <property type="molecule type" value="Genomic_DNA"/>
</dbReference>
<evidence type="ECO:0000256" key="3">
    <source>
        <dbReference type="ARBA" id="ARBA00022617"/>
    </source>
</evidence>
<comment type="similarity">
    <text evidence="2 9">Belongs to the cytochrome P450 family.</text>
</comment>